<proteinExistence type="predicted"/>
<evidence type="ECO:0000313" key="3">
    <source>
        <dbReference type="Proteomes" id="UP000307440"/>
    </source>
</evidence>
<evidence type="ECO:0000313" key="2">
    <source>
        <dbReference type="EMBL" id="TFK27745.1"/>
    </source>
</evidence>
<dbReference type="AlphaFoldDB" id="A0A5C3L4X5"/>
<reference evidence="2 3" key="1">
    <citation type="journal article" date="2019" name="Nat. Ecol. Evol.">
        <title>Megaphylogeny resolves global patterns of mushroom evolution.</title>
        <authorList>
            <person name="Varga T."/>
            <person name="Krizsan K."/>
            <person name="Foldi C."/>
            <person name="Dima B."/>
            <person name="Sanchez-Garcia M."/>
            <person name="Sanchez-Ramirez S."/>
            <person name="Szollosi G.J."/>
            <person name="Szarkandi J.G."/>
            <person name="Papp V."/>
            <person name="Albert L."/>
            <person name="Andreopoulos W."/>
            <person name="Angelini C."/>
            <person name="Antonin V."/>
            <person name="Barry K.W."/>
            <person name="Bougher N.L."/>
            <person name="Buchanan P."/>
            <person name="Buyck B."/>
            <person name="Bense V."/>
            <person name="Catcheside P."/>
            <person name="Chovatia M."/>
            <person name="Cooper J."/>
            <person name="Damon W."/>
            <person name="Desjardin D."/>
            <person name="Finy P."/>
            <person name="Geml J."/>
            <person name="Haridas S."/>
            <person name="Hughes K."/>
            <person name="Justo A."/>
            <person name="Karasinski D."/>
            <person name="Kautmanova I."/>
            <person name="Kiss B."/>
            <person name="Kocsube S."/>
            <person name="Kotiranta H."/>
            <person name="LaButti K.M."/>
            <person name="Lechner B.E."/>
            <person name="Liimatainen K."/>
            <person name="Lipzen A."/>
            <person name="Lukacs Z."/>
            <person name="Mihaltcheva S."/>
            <person name="Morgado L.N."/>
            <person name="Niskanen T."/>
            <person name="Noordeloos M.E."/>
            <person name="Ohm R.A."/>
            <person name="Ortiz-Santana B."/>
            <person name="Ovrebo C."/>
            <person name="Racz N."/>
            <person name="Riley R."/>
            <person name="Savchenko A."/>
            <person name="Shiryaev A."/>
            <person name="Soop K."/>
            <person name="Spirin V."/>
            <person name="Szebenyi C."/>
            <person name="Tomsovsky M."/>
            <person name="Tulloss R.E."/>
            <person name="Uehling J."/>
            <person name="Grigoriev I.V."/>
            <person name="Vagvolgyi C."/>
            <person name="Papp T."/>
            <person name="Martin F.M."/>
            <person name="Miettinen O."/>
            <person name="Hibbett D.S."/>
            <person name="Nagy L.G."/>
        </authorList>
    </citation>
    <scope>NUCLEOTIDE SEQUENCE [LARGE SCALE GENOMIC DNA]</scope>
    <source>
        <strain evidence="2 3">CBS 121175</strain>
    </source>
</reference>
<feature type="compositionally biased region" description="Basic and acidic residues" evidence="1">
    <location>
        <begin position="1"/>
        <end position="20"/>
    </location>
</feature>
<feature type="region of interest" description="Disordered" evidence="1">
    <location>
        <begin position="1"/>
        <end position="22"/>
    </location>
</feature>
<dbReference type="EMBL" id="ML210162">
    <property type="protein sequence ID" value="TFK27745.1"/>
    <property type="molecule type" value="Genomic_DNA"/>
</dbReference>
<dbReference type="Proteomes" id="UP000307440">
    <property type="component" value="Unassembled WGS sequence"/>
</dbReference>
<organism evidence="2 3">
    <name type="scientific">Coprinopsis marcescibilis</name>
    <name type="common">Agaric fungus</name>
    <name type="synonym">Psathyrella marcescibilis</name>
    <dbReference type="NCBI Taxonomy" id="230819"/>
    <lineage>
        <taxon>Eukaryota</taxon>
        <taxon>Fungi</taxon>
        <taxon>Dikarya</taxon>
        <taxon>Basidiomycota</taxon>
        <taxon>Agaricomycotina</taxon>
        <taxon>Agaricomycetes</taxon>
        <taxon>Agaricomycetidae</taxon>
        <taxon>Agaricales</taxon>
        <taxon>Agaricineae</taxon>
        <taxon>Psathyrellaceae</taxon>
        <taxon>Coprinopsis</taxon>
    </lineage>
</organism>
<gene>
    <name evidence="2" type="ORF">FA15DRAFT_149706</name>
</gene>
<evidence type="ECO:0000256" key="1">
    <source>
        <dbReference type="SAM" id="MobiDB-lite"/>
    </source>
</evidence>
<protein>
    <submittedName>
        <fullName evidence="2">Uncharacterized protein</fullName>
    </submittedName>
</protein>
<keyword evidence="3" id="KW-1185">Reference proteome</keyword>
<accession>A0A5C3L4X5</accession>
<name>A0A5C3L4X5_COPMA</name>
<sequence>MRRNWHNEHERENEKEHITDRVYPSPHSTCRKKFPRGCWEILPKLVLVIGSGETVLGSKILSQLNDEGDVAPVGTTGMEKLIAVYEIESGSCCQDLELHGSDEGKGSRLRWQQSILDKSQRDCDFGRVVTFFSSRLSEKSWQKPRCFAARGLEVKEAVGPRDYKCVSNHVDLAVFCTAYEQRIVAPASAFYAHKPVG</sequence>